<accession>A0ABD3JLQ2</accession>
<organism evidence="4 5">
    <name type="scientific">Eucalyptus globulus</name>
    <name type="common">Tasmanian blue gum</name>
    <dbReference type="NCBI Taxonomy" id="34317"/>
    <lineage>
        <taxon>Eukaryota</taxon>
        <taxon>Viridiplantae</taxon>
        <taxon>Streptophyta</taxon>
        <taxon>Embryophyta</taxon>
        <taxon>Tracheophyta</taxon>
        <taxon>Spermatophyta</taxon>
        <taxon>Magnoliopsida</taxon>
        <taxon>eudicotyledons</taxon>
        <taxon>Gunneridae</taxon>
        <taxon>Pentapetalae</taxon>
        <taxon>rosids</taxon>
        <taxon>malvids</taxon>
        <taxon>Myrtales</taxon>
        <taxon>Myrtaceae</taxon>
        <taxon>Myrtoideae</taxon>
        <taxon>Eucalypteae</taxon>
        <taxon>Eucalyptus</taxon>
    </lineage>
</organism>
<dbReference type="CDD" id="cd00303">
    <property type="entry name" value="retropepsin_like"/>
    <property type="match status" value="1"/>
</dbReference>
<dbReference type="SUPFAM" id="SSF57756">
    <property type="entry name" value="Retrovirus zinc finger-like domains"/>
    <property type="match status" value="1"/>
</dbReference>
<dbReference type="EMBL" id="JBJKBG010000008">
    <property type="protein sequence ID" value="KAL3727557.1"/>
    <property type="molecule type" value="Genomic_DNA"/>
</dbReference>
<keyword evidence="5" id="KW-1185">Reference proteome</keyword>
<feature type="region of interest" description="Disordered" evidence="2">
    <location>
        <begin position="1"/>
        <end position="21"/>
    </location>
</feature>
<comment type="caution">
    <text evidence="4">The sequence shown here is derived from an EMBL/GenBank/DDBJ whole genome shotgun (WGS) entry which is preliminary data.</text>
</comment>
<sequence length="296" mass="32521">MTRGRFHVPPNKKGGIGKPGSSQNGLCRFCGRRRGTTPCPWRTGACFECDQQGHMARDCPRRPRGQPQLPPPPPLGQIRGYAPQNAPRDGQLRPLAQGIVYALTRGQVEDVPDVITGMVSLNDHTAYALFDPGATHSFIAEQYVKLIGLSPMLLESMVSISTPLKDKVLAALGCSGCKLAIGERGGKIDLLVLAMYDFDLIIGMDWLTKQRAKMNCYRKAIQFDPLESESFEFVGNQGGPSITLIPSPDATRLLDEGYQGYLATVVDTTVEELKIEDIAVVQEFIDVFPKELPVYR</sequence>
<evidence type="ECO:0000256" key="2">
    <source>
        <dbReference type="SAM" id="MobiDB-lite"/>
    </source>
</evidence>
<name>A0ABD3JLQ2_EUCGL</name>
<protein>
    <recommendedName>
        <fullName evidence="3">CCHC-type domain-containing protein</fullName>
    </recommendedName>
</protein>
<dbReference type="InterPro" id="IPR032567">
    <property type="entry name" value="RTL1-rel"/>
</dbReference>
<evidence type="ECO:0000313" key="5">
    <source>
        <dbReference type="Proteomes" id="UP001634007"/>
    </source>
</evidence>
<keyword evidence="1" id="KW-0862">Zinc</keyword>
<evidence type="ECO:0000256" key="1">
    <source>
        <dbReference type="PROSITE-ProRule" id="PRU00047"/>
    </source>
</evidence>
<dbReference type="AlphaFoldDB" id="A0ABD3JLQ2"/>
<dbReference type="Gene3D" id="4.10.60.10">
    <property type="entry name" value="Zinc finger, CCHC-type"/>
    <property type="match status" value="1"/>
</dbReference>
<feature type="region of interest" description="Disordered" evidence="2">
    <location>
        <begin position="56"/>
        <end position="89"/>
    </location>
</feature>
<dbReference type="InterPro" id="IPR036875">
    <property type="entry name" value="Znf_CCHC_sf"/>
</dbReference>
<evidence type="ECO:0000313" key="4">
    <source>
        <dbReference type="EMBL" id="KAL3727557.1"/>
    </source>
</evidence>
<dbReference type="Pfam" id="PF00098">
    <property type="entry name" value="zf-CCHC"/>
    <property type="match status" value="1"/>
</dbReference>
<dbReference type="InterPro" id="IPR001878">
    <property type="entry name" value="Znf_CCHC"/>
</dbReference>
<dbReference type="InterPro" id="IPR021109">
    <property type="entry name" value="Peptidase_aspartic_dom_sf"/>
</dbReference>
<reference evidence="4 5" key="1">
    <citation type="submission" date="2024-11" db="EMBL/GenBank/DDBJ databases">
        <title>Chromosome-level genome assembly of Eucalyptus globulus Labill. provides insights into its genome evolution.</title>
        <authorList>
            <person name="Li X."/>
        </authorList>
    </citation>
    <scope>NUCLEOTIDE SEQUENCE [LARGE SCALE GENOMIC DNA]</scope>
    <source>
        <strain evidence="4">CL2024</strain>
        <tissue evidence="4">Fresh tender leaves</tissue>
    </source>
</reference>
<dbReference type="SUPFAM" id="SSF50630">
    <property type="entry name" value="Acid proteases"/>
    <property type="match status" value="1"/>
</dbReference>
<dbReference type="SMART" id="SM00343">
    <property type="entry name" value="ZnF_C2HC"/>
    <property type="match status" value="1"/>
</dbReference>
<dbReference type="PANTHER" id="PTHR15503:SF45">
    <property type="entry name" value="RNA-DIRECTED DNA POLYMERASE HOMOLOG"/>
    <property type="match status" value="1"/>
</dbReference>
<dbReference type="Proteomes" id="UP001634007">
    <property type="component" value="Unassembled WGS sequence"/>
</dbReference>
<proteinExistence type="predicted"/>
<dbReference type="Gene3D" id="2.40.70.10">
    <property type="entry name" value="Acid Proteases"/>
    <property type="match status" value="1"/>
</dbReference>
<dbReference type="PANTHER" id="PTHR15503">
    <property type="entry name" value="LDOC1 RELATED"/>
    <property type="match status" value="1"/>
</dbReference>
<dbReference type="GO" id="GO:0008270">
    <property type="term" value="F:zinc ion binding"/>
    <property type="evidence" value="ECO:0007669"/>
    <property type="project" value="UniProtKB-KW"/>
</dbReference>
<evidence type="ECO:0000259" key="3">
    <source>
        <dbReference type="PROSITE" id="PS50158"/>
    </source>
</evidence>
<feature type="domain" description="CCHC-type" evidence="3">
    <location>
        <begin position="46"/>
        <end position="61"/>
    </location>
</feature>
<keyword evidence="1" id="KW-0479">Metal-binding</keyword>
<dbReference type="PROSITE" id="PS50158">
    <property type="entry name" value="ZF_CCHC"/>
    <property type="match status" value="1"/>
</dbReference>
<keyword evidence="1" id="KW-0863">Zinc-finger</keyword>
<gene>
    <name evidence="4" type="ORF">ACJRO7_032314</name>
</gene>
<dbReference type="Pfam" id="PF08284">
    <property type="entry name" value="RVP_2"/>
    <property type="match status" value="1"/>
</dbReference>